<evidence type="ECO:0000313" key="5">
    <source>
        <dbReference type="Proteomes" id="UP000000304"/>
    </source>
</evidence>
<sequence>MFSELEIVAVFTSLLIFFSGSGTAQFLENICGERRDGLSRDAVGPWTAILHHSGRIVCVGTLIHERFILTDVHCGGSNGAIRARLGEYGRIGSELAEDHVVAAFFRNTNFNPETQANNIGLMKLLRTVIYKEHIIPVCILLDSRMQTFADKLDYFNGTTWKNSDKSPMLSSKTVVRMPQACGKLDKGQFCAGHKDLDSCDEPSGAPLTREIDYILPNRTVLFGIANSVEANCSNSRSYTDVVQLHQWISTVIYSSSTNDGMEEPYNTTHLPELFCRTKLKSTSFATNSKK</sequence>
<accession>B4QQE6</accession>
<gene>
    <name evidence="3" type="primary">Dsim\GD12291</name>
    <name evidence="3" type="ORF">Dsim_GD12291</name>
    <name evidence="4" type="ORF">Dsimw501_GD12291</name>
</gene>
<dbReference type="KEGG" id="dsi:Dsimw501_GD12291"/>
<dbReference type="AlphaFoldDB" id="B4QQE6"/>
<dbReference type="EMBL" id="CM000363">
    <property type="protein sequence ID" value="EDX11052.1"/>
    <property type="molecule type" value="Genomic_DNA"/>
</dbReference>
<dbReference type="PRINTS" id="PR00722">
    <property type="entry name" value="CHYMOTRYPSIN"/>
</dbReference>
<dbReference type="InterPro" id="IPR001254">
    <property type="entry name" value="Trypsin_dom"/>
</dbReference>
<dbReference type="PROSITE" id="PS50240">
    <property type="entry name" value="TRYPSIN_DOM"/>
    <property type="match status" value="1"/>
</dbReference>
<reference evidence="4" key="3">
    <citation type="journal article" date="2013" name="Genome Res.">
        <title>A second-generation assembly of the Drosophila simulans genome provides new insights into patterns of lineage-specific divergence.</title>
        <authorList>
            <person name="Hu T.T."/>
            <person name="Eisen M.B."/>
            <person name="Thornton K.R."/>
            <person name="Andolfatto P."/>
        </authorList>
    </citation>
    <scope>NUCLEOTIDE SEQUENCE [LARGE SCALE GENOMIC DNA]</scope>
    <source>
        <strain evidence="4">W501</strain>
    </source>
</reference>
<dbReference type="InterPro" id="IPR043504">
    <property type="entry name" value="Peptidase_S1_PA_chymotrypsin"/>
</dbReference>
<evidence type="ECO:0000256" key="1">
    <source>
        <dbReference type="SAM" id="SignalP"/>
    </source>
</evidence>
<dbReference type="InterPro" id="IPR051333">
    <property type="entry name" value="CLIP_Serine_Protease"/>
</dbReference>
<dbReference type="PANTHER" id="PTHR24260:SF136">
    <property type="entry name" value="GH08193P-RELATED"/>
    <property type="match status" value="1"/>
</dbReference>
<proteinExistence type="predicted"/>
<dbReference type="STRING" id="7240.B4QQE6"/>
<evidence type="ECO:0000313" key="3">
    <source>
        <dbReference type="EMBL" id="EDX11052.1"/>
    </source>
</evidence>
<dbReference type="Gene3D" id="2.40.10.10">
    <property type="entry name" value="Trypsin-like serine proteases"/>
    <property type="match status" value="2"/>
</dbReference>
<dbReference type="Proteomes" id="UP000000304">
    <property type="component" value="Chromosome 3L"/>
</dbReference>
<feature type="chain" id="PRO_5014299895" evidence="1">
    <location>
        <begin position="25"/>
        <end position="290"/>
    </location>
</feature>
<reference evidence="4" key="4">
    <citation type="submission" date="2014-06" db="EMBL/GenBank/DDBJ databases">
        <authorList>
            <person name="Hu T."/>
            <person name="Eisen M.B."/>
            <person name="Thornton K.R."/>
            <person name="Andolfatto P."/>
        </authorList>
    </citation>
    <scope>NUCLEOTIDE SEQUENCE</scope>
    <source>
        <strain evidence="4">W501</strain>
    </source>
</reference>
<dbReference type="InterPro" id="IPR001314">
    <property type="entry name" value="Peptidase_S1A"/>
</dbReference>
<evidence type="ECO:0000259" key="2">
    <source>
        <dbReference type="PROSITE" id="PS50240"/>
    </source>
</evidence>
<name>B4QQE6_DROSI</name>
<dbReference type="SMART" id="SM00020">
    <property type="entry name" value="Tryp_SPc"/>
    <property type="match status" value="1"/>
</dbReference>
<dbReference type="SMR" id="B4QQE6"/>
<dbReference type="Proteomes" id="UP000035880">
    <property type="component" value="Chromosome 3L"/>
</dbReference>
<feature type="signal peptide" evidence="1">
    <location>
        <begin position="1"/>
        <end position="24"/>
    </location>
</feature>
<reference evidence="3" key="2">
    <citation type="submission" date="2008-06" db="EMBL/GenBank/DDBJ databases">
        <authorList>
            <consortium name="FlyBase"/>
        </authorList>
    </citation>
    <scope>NUCLEOTIDE SEQUENCE</scope>
    <source>
        <strain evidence="3">Mixed</strain>
        <strain evidence="4">W501</strain>
    </source>
</reference>
<dbReference type="Bgee" id="FBgn0184026">
    <property type="expression patterns" value="Expressed in embryo"/>
</dbReference>
<protein>
    <submittedName>
        <fullName evidence="3">GD12291</fullName>
    </submittedName>
</protein>
<evidence type="ECO:0000313" key="4">
    <source>
        <dbReference type="EMBL" id="KMZ00516.1"/>
    </source>
</evidence>
<keyword evidence="5" id="KW-1185">Reference proteome</keyword>
<organism evidence="3 5">
    <name type="scientific">Drosophila simulans</name>
    <name type="common">Fruit fly</name>
    <dbReference type="NCBI Taxonomy" id="7240"/>
    <lineage>
        <taxon>Eukaryota</taxon>
        <taxon>Metazoa</taxon>
        <taxon>Ecdysozoa</taxon>
        <taxon>Arthropoda</taxon>
        <taxon>Hexapoda</taxon>
        <taxon>Insecta</taxon>
        <taxon>Pterygota</taxon>
        <taxon>Neoptera</taxon>
        <taxon>Endopterygota</taxon>
        <taxon>Diptera</taxon>
        <taxon>Brachycera</taxon>
        <taxon>Muscomorpha</taxon>
        <taxon>Ephydroidea</taxon>
        <taxon>Drosophilidae</taxon>
        <taxon>Drosophila</taxon>
        <taxon>Sophophora</taxon>
    </lineage>
</organism>
<keyword evidence="4" id="KW-0378">Hydrolase</keyword>
<dbReference type="InterPro" id="IPR009003">
    <property type="entry name" value="Peptidase_S1_PA"/>
</dbReference>
<reference evidence="3 5" key="1">
    <citation type="journal article" date="2007" name="Nature">
        <title>Evolution of genes and genomes on the Drosophila phylogeny.</title>
        <authorList>
            <consortium name="Drosophila 12 Genomes Consortium"/>
            <person name="Clark A.G."/>
            <person name="Eisen M.B."/>
            <person name="Smith D.R."/>
            <person name="Bergman C.M."/>
            <person name="Oliver B."/>
            <person name="Markow T.A."/>
            <person name="Kaufman T.C."/>
            <person name="Kellis M."/>
            <person name="Gelbart W."/>
            <person name="Iyer V.N."/>
            <person name="Pollard D.A."/>
            <person name="Sackton T.B."/>
            <person name="Larracuente A.M."/>
            <person name="Singh N.D."/>
            <person name="Abad J.P."/>
            <person name="Abt D.N."/>
            <person name="Adryan B."/>
            <person name="Aguade M."/>
            <person name="Akashi H."/>
            <person name="Anderson W.W."/>
            <person name="Aquadro C.F."/>
            <person name="Ardell D.H."/>
            <person name="Arguello R."/>
            <person name="Artieri C.G."/>
            <person name="Barbash D.A."/>
            <person name="Barker D."/>
            <person name="Barsanti P."/>
            <person name="Batterham P."/>
            <person name="Batzoglou S."/>
            <person name="Begun D."/>
            <person name="Bhutkar A."/>
            <person name="Blanco E."/>
            <person name="Bosak S.A."/>
            <person name="Bradley R.K."/>
            <person name="Brand A.D."/>
            <person name="Brent M.R."/>
            <person name="Brooks A.N."/>
            <person name="Brown R.H."/>
            <person name="Butlin R.K."/>
            <person name="Caggese C."/>
            <person name="Calvi B.R."/>
            <person name="Bernardo de Carvalho A."/>
            <person name="Caspi A."/>
            <person name="Castrezana S."/>
            <person name="Celniker S.E."/>
            <person name="Chang J.L."/>
            <person name="Chapple C."/>
            <person name="Chatterji S."/>
            <person name="Chinwalla A."/>
            <person name="Civetta A."/>
            <person name="Clifton S.W."/>
            <person name="Comeron J.M."/>
            <person name="Costello J.C."/>
            <person name="Coyne J.A."/>
            <person name="Daub J."/>
            <person name="David R.G."/>
            <person name="Delcher A.L."/>
            <person name="Delehaunty K."/>
            <person name="Do C.B."/>
            <person name="Ebling H."/>
            <person name="Edwards K."/>
            <person name="Eickbush T."/>
            <person name="Evans J.D."/>
            <person name="Filipski A."/>
            <person name="Findeiss S."/>
            <person name="Freyhult E."/>
            <person name="Fulton L."/>
            <person name="Fulton R."/>
            <person name="Garcia A.C."/>
            <person name="Gardiner A."/>
            <person name="Garfield D.A."/>
            <person name="Garvin B.E."/>
            <person name="Gibson G."/>
            <person name="Gilbert D."/>
            <person name="Gnerre S."/>
            <person name="Godfrey J."/>
            <person name="Good R."/>
            <person name="Gotea V."/>
            <person name="Gravely B."/>
            <person name="Greenberg A.J."/>
            <person name="Griffiths-Jones S."/>
            <person name="Gross S."/>
            <person name="Guigo R."/>
            <person name="Gustafson E.A."/>
            <person name="Haerty W."/>
            <person name="Hahn M.W."/>
            <person name="Halligan D.L."/>
            <person name="Halpern A.L."/>
            <person name="Halter G.M."/>
            <person name="Han M.V."/>
            <person name="Heger A."/>
            <person name="Hillier L."/>
            <person name="Hinrichs A.S."/>
            <person name="Holmes I."/>
            <person name="Hoskins R.A."/>
            <person name="Hubisz M.J."/>
            <person name="Hultmark D."/>
            <person name="Huntley M.A."/>
            <person name="Jaffe D.B."/>
            <person name="Jagadeeshan S."/>
            <person name="Jeck W.R."/>
            <person name="Johnson J."/>
            <person name="Jones C.D."/>
            <person name="Jordan W.C."/>
            <person name="Karpen G.H."/>
            <person name="Kataoka E."/>
            <person name="Keightley P.D."/>
            <person name="Kheradpour P."/>
            <person name="Kirkness E.F."/>
            <person name="Koerich L.B."/>
            <person name="Kristiansen K."/>
            <person name="Kudrna D."/>
            <person name="Kulathinal R.J."/>
            <person name="Kumar S."/>
            <person name="Kwok R."/>
            <person name="Lander E."/>
            <person name="Langley C.H."/>
            <person name="Lapoint R."/>
            <person name="Lazzaro B.P."/>
            <person name="Lee S.J."/>
            <person name="Levesque L."/>
            <person name="Li R."/>
            <person name="Lin C.F."/>
            <person name="Lin M.F."/>
            <person name="Lindblad-Toh K."/>
            <person name="Llopart A."/>
            <person name="Long M."/>
            <person name="Low L."/>
            <person name="Lozovsky E."/>
            <person name="Lu J."/>
            <person name="Luo M."/>
            <person name="Machado C.A."/>
            <person name="Makalowski W."/>
            <person name="Marzo M."/>
            <person name="Matsuda M."/>
            <person name="Matzkin L."/>
            <person name="McAllister B."/>
            <person name="McBride C.S."/>
            <person name="McKernan B."/>
            <person name="McKernan K."/>
            <person name="Mendez-Lago M."/>
            <person name="Minx P."/>
            <person name="Mollenhauer M.U."/>
            <person name="Montooth K."/>
            <person name="Mount S.M."/>
            <person name="Mu X."/>
            <person name="Myers E."/>
            <person name="Negre B."/>
            <person name="Newfeld S."/>
            <person name="Nielsen R."/>
            <person name="Noor M.A."/>
            <person name="O'Grady P."/>
            <person name="Pachter L."/>
            <person name="Papaceit M."/>
            <person name="Parisi M.J."/>
            <person name="Parisi M."/>
            <person name="Parts L."/>
            <person name="Pedersen J.S."/>
            <person name="Pesole G."/>
            <person name="Phillippy A.M."/>
            <person name="Ponting C.P."/>
            <person name="Pop M."/>
            <person name="Porcelli D."/>
            <person name="Powell J.R."/>
            <person name="Prohaska S."/>
            <person name="Pruitt K."/>
            <person name="Puig M."/>
            <person name="Quesneville H."/>
            <person name="Ram K.R."/>
            <person name="Rand D."/>
            <person name="Rasmussen M.D."/>
            <person name="Reed L.K."/>
            <person name="Reenan R."/>
            <person name="Reily A."/>
            <person name="Remington K.A."/>
            <person name="Rieger T.T."/>
            <person name="Ritchie M.G."/>
            <person name="Robin C."/>
            <person name="Rogers Y.H."/>
            <person name="Rohde C."/>
            <person name="Rozas J."/>
            <person name="Rubenfield M.J."/>
            <person name="Ruiz A."/>
            <person name="Russo S."/>
            <person name="Salzberg S.L."/>
            <person name="Sanchez-Gracia A."/>
            <person name="Saranga D.J."/>
            <person name="Sato H."/>
            <person name="Schaeffer S.W."/>
            <person name="Schatz M.C."/>
            <person name="Schlenke T."/>
            <person name="Schwartz R."/>
            <person name="Segarra C."/>
            <person name="Singh R.S."/>
            <person name="Sirot L."/>
            <person name="Sirota M."/>
            <person name="Sisneros N.B."/>
            <person name="Smith C.D."/>
            <person name="Smith T.F."/>
            <person name="Spieth J."/>
            <person name="Stage D.E."/>
            <person name="Stark A."/>
            <person name="Stephan W."/>
            <person name="Strausberg R.L."/>
            <person name="Strempel S."/>
            <person name="Sturgill D."/>
            <person name="Sutton G."/>
            <person name="Sutton G.G."/>
            <person name="Tao W."/>
            <person name="Teichmann S."/>
            <person name="Tobari Y.N."/>
            <person name="Tomimura Y."/>
            <person name="Tsolas J.M."/>
            <person name="Valente V.L."/>
            <person name="Venter E."/>
            <person name="Venter J.C."/>
            <person name="Vicario S."/>
            <person name="Vieira F.G."/>
            <person name="Vilella A.J."/>
            <person name="Villasante A."/>
            <person name="Walenz B."/>
            <person name="Wang J."/>
            <person name="Wasserman M."/>
            <person name="Watts T."/>
            <person name="Wilson D."/>
            <person name="Wilson R.K."/>
            <person name="Wing R.A."/>
            <person name="Wolfner M.F."/>
            <person name="Wong A."/>
            <person name="Wong G.K."/>
            <person name="Wu C.I."/>
            <person name="Wu G."/>
            <person name="Yamamoto D."/>
            <person name="Yang H.P."/>
            <person name="Yang S.P."/>
            <person name="Yorke J.A."/>
            <person name="Yoshida K."/>
            <person name="Zdobnov E."/>
            <person name="Zhang P."/>
            <person name="Zhang Y."/>
            <person name="Zimin A.V."/>
            <person name="Baldwin J."/>
            <person name="Abdouelleil A."/>
            <person name="Abdulkadir J."/>
            <person name="Abebe A."/>
            <person name="Abera B."/>
            <person name="Abreu J."/>
            <person name="Acer S.C."/>
            <person name="Aftuck L."/>
            <person name="Alexander A."/>
            <person name="An P."/>
            <person name="Anderson E."/>
            <person name="Anderson S."/>
            <person name="Arachi H."/>
            <person name="Azer M."/>
            <person name="Bachantsang P."/>
            <person name="Barry A."/>
            <person name="Bayul T."/>
            <person name="Berlin A."/>
            <person name="Bessette D."/>
            <person name="Bloom T."/>
            <person name="Blye J."/>
            <person name="Boguslavskiy L."/>
            <person name="Bonnet C."/>
            <person name="Boukhgalter B."/>
            <person name="Bourzgui I."/>
            <person name="Brown A."/>
            <person name="Cahill P."/>
            <person name="Channer S."/>
            <person name="Cheshatsang Y."/>
            <person name="Chuda L."/>
            <person name="Citroen M."/>
            <person name="Collymore A."/>
            <person name="Cooke P."/>
            <person name="Costello M."/>
            <person name="D'Aco K."/>
            <person name="Daza R."/>
            <person name="De Haan G."/>
            <person name="DeGray S."/>
            <person name="DeMaso C."/>
            <person name="Dhargay N."/>
            <person name="Dooley K."/>
            <person name="Dooley E."/>
            <person name="Doricent M."/>
            <person name="Dorje P."/>
            <person name="Dorjee K."/>
            <person name="Dupes A."/>
            <person name="Elong R."/>
            <person name="Falk J."/>
            <person name="Farina A."/>
            <person name="Faro S."/>
            <person name="Ferguson D."/>
            <person name="Fisher S."/>
            <person name="Foley C.D."/>
            <person name="Franke A."/>
            <person name="Friedrich D."/>
            <person name="Gadbois L."/>
            <person name="Gearin G."/>
            <person name="Gearin C.R."/>
            <person name="Giannoukos G."/>
            <person name="Goode T."/>
            <person name="Graham J."/>
            <person name="Grandbois E."/>
            <person name="Grewal S."/>
            <person name="Gyaltsen K."/>
            <person name="Hafez N."/>
            <person name="Hagos B."/>
            <person name="Hall J."/>
            <person name="Henson C."/>
            <person name="Hollinger A."/>
            <person name="Honan T."/>
            <person name="Huard M.D."/>
            <person name="Hughes L."/>
            <person name="Hurhula B."/>
            <person name="Husby M.E."/>
            <person name="Kamat A."/>
            <person name="Kanga B."/>
            <person name="Kashin S."/>
            <person name="Khazanovich D."/>
            <person name="Kisner P."/>
            <person name="Lance K."/>
            <person name="Lara M."/>
            <person name="Lee W."/>
            <person name="Lennon N."/>
            <person name="Letendre F."/>
            <person name="LeVine R."/>
            <person name="Lipovsky A."/>
            <person name="Liu X."/>
            <person name="Liu J."/>
            <person name="Liu S."/>
            <person name="Lokyitsang T."/>
            <person name="Lokyitsang Y."/>
            <person name="Lubonja R."/>
            <person name="Lui A."/>
            <person name="MacDonald P."/>
            <person name="Magnisalis V."/>
            <person name="Maru K."/>
            <person name="Matthews C."/>
            <person name="McCusker W."/>
            <person name="McDonough S."/>
            <person name="Mehta T."/>
            <person name="Meldrim J."/>
            <person name="Meneus L."/>
            <person name="Mihai O."/>
            <person name="Mihalev A."/>
            <person name="Mihova T."/>
            <person name="Mittelman R."/>
            <person name="Mlenga V."/>
            <person name="Montmayeur A."/>
            <person name="Mulrain L."/>
            <person name="Navidi A."/>
            <person name="Naylor J."/>
            <person name="Negash T."/>
            <person name="Nguyen T."/>
            <person name="Nguyen N."/>
            <person name="Nicol R."/>
            <person name="Norbu C."/>
            <person name="Norbu N."/>
            <person name="Novod N."/>
            <person name="O'Neill B."/>
            <person name="Osman S."/>
            <person name="Markiewicz E."/>
            <person name="Oyono O.L."/>
            <person name="Patti C."/>
            <person name="Phunkhang P."/>
            <person name="Pierre F."/>
            <person name="Priest M."/>
            <person name="Raghuraman S."/>
            <person name="Rege F."/>
            <person name="Reyes R."/>
            <person name="Rise C."/>
            <person name="Rogov P."/>
            <person name="Ross K."/>
            <person name="Ryan E."/>
            <person name="Settipalli S."/>
            <person name="Shea T."/>
            <person name="Sherpa N."/>
            <person name="Shi L."/>
            <person name="Shih D."/>
            <person name="Sparrow T."/>
            <person name="Spaulding J."/>
            <person name="Stalker J."/>
            <person name="Stange-Thomann N."/>
            <person name="Stavropoulos S."/>
            <person name="Stone C."/>
            <person name="Strader C."/>
            <person name="Tesfaye S."/>
            <person name="Thomson T."/>
            <person name="Thoulutsang Y."/>
            <person name="Thoulutsang D."/>
            <person name="Topham K."/>
            <person name="Topping I."/>
            <person name="Tsamla T."/>
            <person name="Vassiliev H."/>
            <person name="Vo A."/>
            <person name="Wangchuk T."/>
            <person name="Wangdi T."/>
            <person name="Weiand M."/>
            <person name="Wilkinson J."/>
            <person name="Wilson A."/>
            <person name="Yadav S."/>
            <person name="Young G."/>
            <person name="Yu Q."/>
            <person name="Zembek L."/>
            <person name="Zhong D."/>
            <person name="Zimmer A."/>
            <person name="Zwirko Z."/>
            <person name="Jaffe D.B."/>
            <person name="Alvarez P."/>
            <person name="Brockman W."/>
            <person name="Butler J."/>
            <person name="Chin C."/>
            <person name="Gnerre S."/>
            <person name="Grabherr M."/>
            <person name="Kleber M."/>
            <person name="Mauceli E."/>
            <person name="MacCallum I."/>
        </authorList>
    </citation>
    <scope>NUCLEOTIDE SEQUENCE [LARGE SCALE GENOMIC DNA]</scope>
    <source>
        <strain evidence="3">Mixed</strain>
        <strain evidence="5">mosaic</strain>
    </source>
</reference>
<dbReference type="SUPFAM" id="SSF50494">
    <property type="entry name" value="Trypsin-like serine proteases"/>
    <property type="match status" value="1"/>
</dbReference>
<dbReference type="Pfam" id="PF00089">
    <property type="entry name" value="Trypsin"/>
    <property type="match status" value="1"/>
</dbReference>
<feature type="domain" description="Peptidase S1" evidence="2">
    <location>
        <begin position="30"/>
        <end position="253"/>
    </location>
</feature>
<keyword evidence="1" id="KW-0732">Signal</keyword>
<dbReference type="GO" id="GO:0006508">
    <property type="term" value="P:proteolysis"/>
    <property type="evidence" value="ECO:0007669"/>
    <property type="project" value="InterPro"/>
</dbReference>
<dbReference type="EMBL" id="CM002912">
    <property type="protein sequence ID" value="KMZ00516.1"/>
    <property type="molecule type" value="Genomic_DNA"/>
</dbReference>
<dbReference type="OMA" id="RMPQACG"/>
<dbReference type="PANTHER" id="PTHR24260">
    <property type="match status" value="1"/>
</dbReference>
<dbReference type="GO" id="GO:0004252">
    <property type="term" value="F:serine-type endopeptidase activity"/>
    <property type="evidence" value="ECO:0007669"/>
    <property type="project" value="InterPro"/>
</dbReference>
<dbReference type="HOGENOM" id="CLU_006842_0_3_1"/>
<dbReference type="OrthoDB" id="7830702at2759"/>